<evidence type="ECO:0000313" key="1">
    <source>
        <dbReference type="EMBL" id="POI20608.1"/>
    </source>
</evidence>
<dbReference type="AlphaFoldDB" id="A0A2P4S934"/>
<dbReference type="Proteomes" id="UP000237246">
    <property type="component" value="Unassembled WGS sequence"/>
</dbReference>
<gene>
    <name evidence="1" type="ORF">CIB84_015644</name>
</gene>
<organism evidence="1 2">
    <name type="scientific">Bambusicola thoracicus</name>
    <name type="common">Chinese bamboo-partridge</name>
    <name type="synonym">Perdix thoracica</name>
    <dbReference type="NCBI Taxonomy" id="9083"/>
    <lineage>
        <taxon>Eukaryota</taxon>
        <taxon>Metazoa</taxon>
        <taxon>Chordata</taxon>
        <taxon>Craniata</taxon>
        <taxon>Vertebrata</taxon>
        <taxon>Euteleostomi</taxon>
        <taxon>Archelosauria</taxon>
        <taxon>Archosauria</taxon>
        <taxon>Dinosauria</taxon>
        <taxon>Saurischia</taxon>
        <taxon>Theropoda</taxon>
        <taxon>Coelurosauria</taxon>
        <taxon>Aves</taxon>
        <taxon>Neognathae</taxon>
        <taxon>Galloanserae</taxon>
        <taxon>Galliformes</taxon>
        <taxon>Phasianidae</taxon>
        <taxon>Perdicinae</taxon>
        <taxon>Bambusicola</taxon>
    </lineage>
</organism>
<evidence type="ECO:0000313" key="2">
    <source>
        <dbReference type="Proteomes" id="UP000237246"/>
    </source>
</evidence>
<keyword evidence="2" id="KW-1185">Reference proteome</keyword>
<sequence length="109" mass="12410">MIRCLHSETKINREIANGKEKLADTPDTSLCVDLNCSEDSKGSSLNSQMMTISTSDSLQNSGWDKFRETFHTPSVKKLQPLEPMGKWKNFHPVNLRVIFLIVSKKQKML</sequence>
<dbReference type="OrthoDB" id="8958408at2759"/>
<proteinExistence type="predicted"/>
<reference evidence="1 2" key="1">
    <citation type="submission" date="2018-01" db="EMBL/GenBank/DDBJ databases">
        <title>Comparison of the Chinese Bamboo Partridge and Red Junglefowl genome sequences highlights the importance of demography in genome evolution.</title>
        <authorList>
            <person name="Tiley G.P."/>
            <person name="Kimball R.T."/>
            <person name="Braun E.L."/>
            <person name="Burleigh J.G."/>
        </authorList>
    </citation>
    <scope>NUCLEOTIDE SEQUENCE [LARGE SCALE GENOMIC DNA]</scope>
    <source>
        <strain evidence="1">RTK389</strain>
        <tissue evidence="1">Blood</tissue>
    </source>
</reference>
<protein>
    <submittedName>
        <fullName evidence="1">Uncharacterized protein</fullName>
    </submittedName>
</protein>
<accession>A0A2P4S934</accession>
<comment type="caution">
    <text evidence="1">The sequence shown here is derived from an EMBL/GenBank/DDBJ whole genome shotgun (WGS) entry which is preliminary data.</text>
</comment>
<dbReference type="EMBL" id="PPHD01080696">
    <property type="protein sequence ID" value="POI20608.1"/>
    <property type="molecule type" value="Genomic_DNA"/>
</dbReference>
<feature type="non-terminal residue" evidence="1">
    <location>
        <position position="109"/>
    </location>
</feature>
<name>A0A2P4S934_BAMTH</name>